<keyword evidence="3" id="KW-1185">Reference proteome</keyword>
<feature type="compositionally biased region" description="Low complexity" evidence="1">
    <location>
        <begin position="254"/>
        <end position="264"/>
    </location>
</feature>
<feature type="compositionally biased region" description="Basic and acidic residues" evidence="1">
    <location>
        <begin position="218"/>
        <end position="227"/>
    </location>
</feature>
<sequence>MEQPATAKTGEEVAAARKEELSALSTRQLLEELHLPLPLHYRAEDGLTLEAYKRKVLEVLLTRDIAAFTTEELSLFLRVCPKKANNSKPVEHAERALLARLSTLSKVELAELLKWVATSSSLVADKQQNQDKLIEALLTRKFEELEPADFFVIMPLCPPERQQQIMAHLYRIRQQLDSIQMLQLMKLYFVAPPSVEIQGLMNALYENEKRRKTSATRDWSRSSDRRTRSPILRKKGPNDPSRPISSLTPHCRCPTSWTPPSTQSSRLRWRARSWEPAATRCPSRVDSRRRSTGWLCSFPCLPSSAKSDTTWAETKPLFPLSYPLPTVGAVTAVRLIASVLPLEAIAKQYGTQPAGVLALGSQPGTPLAPSQVGGEVEVTVCFGETHVFRLQKEDTFDELLKRAARRWNVSPTYHELQDNNFRTLDINRPVADTMTPNAIIRLTRRGFADTAATPAAAAPAPALTSVFSPQRPVSNIFAQPAPSPFAFGTQSPLFK</sequence>
<organism evidence="2 3">
    <name type="scientific">Acanthamoeba castellanii (strain ATCC 30010 / Neff)</name>
    <dbReference type="NCBI Taxonomy" id="1257118"/>
    <lineage>
        <taxon>Eukaryota</taxon>
        <taxon>Amoebozoa</taxon>
        <taxon>Discosea</taxon>
        <taxon>Longamoebia</taxon>
        <taxon>Centramoebida</taxon>
        <taxon>Acanthamoebidae</taxon>
        <taxon>Acanthamoeba</taxon>
    </lineage>
</organism>
<dbReference type="KEGG" id="acan:ACA1_181640"/>
<protein>
    <submittedName>
        <fullName evidence="2">Uncharacterized protein</fullName>
    </submittedName>
</protein>
<feature type="region of interest" description="Disordered" evidence="1">
    <location>
        <begin position="211"/>
        <end position="264"/>
    </location>
</feature>
<gene>
    <name evidence="2" type="ORF">ACA1_181640</name>
</gene>
<dbReference type="VEuPathDB" id="AmoebaDB:ACA1_181640"/>
<reference evidence="2 3" key="1">
    <citation type="journal article" date="2013" name="Genome Biol.">
        <title>Genome of Acanthamoeba castellanii highlights extensive lateral gene transfer and early evolution of tyrosine kinase signaling.</title>
        <authorList>
            <person name="Clarke M."/>
            <person name="Lohan A.J."/>
            <person name="Liu B."/>
            <person name="Lagkouvardos I."/>
            <person name="Roy S."/>
            <person name="Zafar N."/>
            <person name="Bertelli C."/>
            <person name="Schilde C."/>
            <person name="Kianianmomeni A."/>
            <person name="Burglin T.R."/>
            <person name="Frech C."/>
            <person name="Turcotte B."/>
            <person name="Kopec K.O."/>
            <person name="Synnott J.M."/>
            <person name="Choo C."/>
            <person name="Paponov I."/>
            <person name="Finkler A."/>
            <person name="Soon Heng Tan C."/>
            <person name="Hutchins A.P."/>
            <person name="Weinmeier T."/>
            <person name="Rattei T."/>
            <person name="Chu J.S."/>
            <person name="Gimenez G."/>
            <person name="Irimia M."/>
            <person name="Rigden D.J."/>
            <person name="Fitzpatrick D.A."/>
            <person name="Lorenzo-Morales J."/>
            <person name="Bateman A."/>
            <person name="Chiu C.H."/>
            <person name="Tang P."/>
            <person name="Hegemann P."/>
            <person name="Fromm H."/>
            <person name="Raoult D."/>
            <person name="Greub G."/>
            <person name="Miranda-Saavedra D."/>
            <person name="Chen N."/>
            <person name="Nash P."/>
            <person name="Ginger M.L."/>
            <person name="Horn M."/>
            <person name="Schaap P."/>
            <person name="Caler L."/>
            <person name="Loftus B."/>
        </authorList>
    </citation>
    <scope>NUCLEOTIDE SEQUENCE [LARGE SCALE GENOMIC DNA]</scope>
    <source>
        <strain evidence="2 3">Neff</strain>
    </source>
</reference>
<accession>L8H7Z1</accession>
<dbReference type="Proteomes" id="UP000011083">
    <property type="component" value="Unassembled WGS sequence"/>
</dbReference>
<evidence type="ECO:0000256" key="1">
    <source>
        <dbReference type="SAM" id="MobiDB-lite"/>
    </source>
</evidence>
<dbReference type="EMBL" id="KB007904">
    <property type="protein sequence ID" value="ELR21275.1"/>
    <property type="molecule type" value="Genomic_DNA"/>
</dbReference>
<dbReference type="GeneID" id="14922149"/>
<dbReference type="RefSeq" id="XP_004345819.1">
    <property type="nucleotide sequence ID" value="XM_004345769.1"/>
</dbReference>
<evidence type="ECO:0000313" key="2">
    <source>
        <dbReference type="EMBL" id="ELR21275.1"/>
    </source>
</evidence>
<evidence type="ECO:0000313" key="3">
    <source>
        <dbReference type="Proteomes" id="UP000011083"/>
    </source>
</evidence>
<proteinExistence type="predicted"/>
<dbReference type="AlphaFoldDB" id="L8H7Z1"/>
<name>L8H7Z1_ACACF</name>